<keyword evidence="4 9" id="KW-0489">Methyltransferase</keyword>
<dbReference type="GO" id="GO:0030788">
    <property type="term" value="F:precorrin-2 C20-methyltransferase activity"/>
    <property type="evidence" value="ECO:0007669"/>
    <property type="project" value="UniProtKB-EC"/>
</dbReference>
<dbReference type="InterPro" id="IPR012382">
    <property type="entry name" value="CobI/CbiL"/>
</dbReference>
<evidence type="ECO:0000256" key="7">
    <source>
        <dbReference type="PIRNR" id="PIRNR036427"/>
    </source>
</evidence>
<dbReference type="PANTHER" id="PTHR43467">
    <property type="entry name" value="COBALT-PRECORRIN-2 C(20)-METHYLTRANSFERASE"/>
    <property type="match status" value="1"/>
</dbReference>
<dbReference type="InterPro" id="IPR000878">
    <property type="entry name" value="4pyrrol_Mease"/>
</dbReference>
<evidence type="ECO:0000313" key="10">
    <source>
        <dbReference type="Proteomes" id="UP000705508"/>
    </source>
</evidence>
<evidence type="ECO:0000256" key="4">
    <source>
        <dbReference type="ARBA" id="ARBA00022603"/>
    </source>
</evidence>
<proteinExistence type="inferred from homology"/>
<dbReference type="Gene3D" id="3.40.1010.10">
    <property type="entry name" value="Cobalt-precorrin-4 Transmethylase, Domain 1"/>
    <property type="match status" value="1"/>
</dbReference>
<sequence length="230" mass="24470">MAGMLYGVGVGPGDPELMTIQAVRVIRDCDVILAPGKDPRRTVAWEIAAGAVPEIEEKEAVGIHMPMTKDPDVLKAAHAEAVRTITAVLEEGKTAAFLTLGDPCIYSTYLYVHRQVRGAGYEARIINGIPSFLAVAAAAGEGLVENAQMLHVIPASYPAGESLALPGTKVLMKAGRAAVQVRDELLALGARGWAVERCGMEGERIFGSLEEIPDDLSYYSIIVAKEAGER</sequence>
<evidence type="ECO:0000256" key="2">
    <source>
        <dbReference type="ARBA" id="ARBA00005879"/>
    </source>
</evidence>
<dbReference type="InterPro" id="IPR035996">
    <property type="entry name" value="4pyrrol_Methylase_sf"/>
</dbReference>
<evidence type="ECO:0000256" key="5">
    <source>
        <dbReference type="ARBA" id="ARBA00022679"/>
    </source>
</evidence>
<feature type="domain" description="Tetrapyrrole methylase" evidence="8">
    <location>
        <begin position="4"/>
        <end position="212"/>
    </location>
</feature>
<reference evidence="9" key="2">
    <citation type="journal article" date="2021" name="Sci. Rep.">
        <title>The distribution of antibiotic resistance genes in chicken gut microbiota commensals.</title>
        <authorList>
            <person name="Juricova H."/>
            <person name="Matiasovicova J."/>
            <person name="Kubasova T."/>
            <person name="Cejkova D."/>
            <person name="Rychlik I."/>
        </authorList>
    </citation>
    <scope>NUCLEOTIDE SEQUENCE</scope>
    <source>
        <strain evidence="9">An582</strain>
    </source>
</reference>
<dbReference type="CDD" id="cd11645">
    <property type="entry name" value="Precorrin_2_C20_MT"/>
    <property type="match status" value="1"/>
</dbReference>
<dbReference type="RefSeq" id="WP_204906990.1">
    <property type="nucleotide sequence ID" value="NZ_JACJKS010000015.1"/>
</dbReference>
<keyword evidence="5 9" id="KW-0808">Transferase</keyword>
<gene>
    <name evidence="9" type="primary">cobI</name>
    <name evidence="9" type="ORF">H6A20_10050</name>
</gene>
<keyword evidence="6" id="KW-0949">S-adenosyl-L-methionine</keyword>
<dbReference type="Pfam" id="PF00590">
    <property type="entry name" value="TP_methylase"/>
    <property type="match status" value="1"/>
</dbReference>
<comment type="pathway">
    <text evidence="1">Cofactor biosynthesis; adenosylcobalamin biosynthesis.</text>
</comment>
<name>A0A938XFF3_9CLOT</name>
<evidence type="ECO:0000259" key="8">
    <source>
        <dbReference type="Pfam" id="PF00590"/>
    </source>
</evidence>
<protein>
    <submittedName>
        <fullName evidence="9">Precorrin-2 C(20)-methyltransferase</fullName>
        <ecNumber evidence="9">2.1.1.130</ecNumber>
    </submittedName>
</protein>
<evidence type="ECO:0000313" key="9">
    <source>
        <dbReference type="EMBL" id="MBM6948992.1"/>
    </source>
</evidence>
<dbReference type="Gene3D" id="3.30.950.10">
    <property type="entry name" value="Methyltransferase, Cobalt-precorrin-4 Transmethylase, Domain 2"/>
    <property type="match status" value="1"/>
</dbReference>
<dbReference type="PANTHER" id="PTHR43467:SF2">
    <property type="entry name" value="COBALT-PRECORRIN-2 C(20)-METHYLTRANSFERASE"/>
    <property type="match status" value="1"/>
</dbReference>
<dbReference type="InterPro" id="IPR014777">
    <property type="entry name" value="4pyrrole_Mease_sub1"/>
</dbReference>
<accession>A0A938XFF3</accession>
<dbReference type="InterPro" id="IPR014776">
    <property type="entry name" value="4pyrrole_Mease_sub2"/>
</dbReference>
<comment type="similarity">
    <text evidence="2 7">Belongs to the precorrin methyltransferase family.</text>
</comment>
<dbReference type="EMBL" id="JACJKS010000015">
    <property type="protein sequence ID" value="MBM6948992.1"/>
    <property type="molecule type" value="Genomic_DNA"/>
</dbReference>
<dbReference type="EC" id="2.1.1.130" evidence="9"/>
<organism evidence="9 10">
    <name type="scientific">Mordavella massiliensis</name>
    <dbReference type="NCBI Taxonomy" id="1871024"/>
    <lineage>
        <taxon>Bacteria</taxon>
        <taxon>Bacillati</taxon>
        <taxon>Bacillota</taxon>
        <taxon>Clostridia</taxon>
        <taxon>Eubacteriales</taxon>
        <taxon>Clostridiaceae</taxon>
        <taxon>Mordavella</taxon>
    </lineage>
</organism>
<reference evidence="9" key="1">
    <citation type="submission" date="2020-08" db="EMBL/GenBank/DDBJ databases">
        <authorList>
            <person name="Cejkova D."/>
            <person name="Kubasova T."/>
            <person name="Jahodarova E."/>
            <person name="Rychlik I."/>
        </authorList>
    </citation>
    <scope>NUCLEOTIDE SEQUENCE</scope>
    <source>
        <strain evidence="9">An582</strain>
    </source>
</reference>
<dbReference type="GO" id="GO:0032259">
    <property type="term" value="P:methylation"/>
    <property type="evidence" value="ECO:0007669"/>
    <property type="project" value="UniProtKB-KW"/>
</dbReference>
<dbReference type="AlphaFoldDB" id="A0A938XFF3"/>
<evidence type="ECO:0000256" key="1">
    <source>
        <dbReference type="ARBA" id="ARBA00004953"/>
    </source>
</evidence>
<evidence type="ECO:0000256" key="6">
    <source>
        <dbReference type="ARBA" id="ARBA00022691"/>
    </source>
</evidence>
<comment type="caution">
    <text evidence="9">The sequence shown here is derived from an EMBL/GenBank/DDBJ whole genome shotgun (WGS) entry which is preliminary data.</text>
</comment>
<dbReference type="Proteomes" id="UP000705508">
    <property type="component" value="Unassembled WGS sequence"/>
</dbReference>
<keyword evidence="3" id="KW-0169">Cobalamin biosynthesis</keyword>
<dbReference type="NCBIfam" id="TIGR01467">
    <property type="entry name" value="cobI_cbiL"/>
    <property type="match status" value="1"/>
</dbReference>
<dbReference type="PIRSF" id="PIRSF036427">
    <property type="entry name" value="Precrrn-2_mtase"/>
    <property type="match status" value="1"/>
</dbReference>
<dbReference type="GO" id="GO:0009236">
    <property type="term" value="P:cobalamin biosynthetic process"/>
    <property type="evidence" value="ECO:0007669"/>
    <property type="project" value="UniProtKB-UniRule"/>
</dbReference>
<dbReference type="SUPFAM" id="SSF53790">
    <property type="entry name" value="Tetrapyrrole methylase"/>
    <property type="match status" value="1"/>
</dbReference>
<dbReference type="InterPro" id="IPR006364">
    <property type="entry name" value="CobI/CbiL/CobIJ_dom"/>
</dbReference>
<evidence type="ECO:0000256" key="3">
    <source>
        <dbReference type="ARBA" id="ARBA00022573"/>
    </source>
</evidence>